<comment type="caution">
    <text evidence="4">The sequence shown here is derived from an EMBL/GenBank/DDBJ whole genome shotgun (WGS) entry which is preliminary data.</text>
</comment>
<reference evidence="4 5" key="1">
    <citation type="journal article" date="2017" name="Biotechnol. Biofuels">
        <title>Differential beta-glucosidase expression as a function of carbon source availability in Talaromyces amestolkiae: a genomic and proteomic approach.</title>
        <authorList>
            <person name="de Eugenio L.I."/>
            <person name="Mendez-Liter J.A."/>
            <person name="Nieto-Dominguez M."/>
            <person name="Alonso L."/>
            <person name="Gil-Munoz J."/>
            <person name="Barriuso J."/>
            <person name="Prieto A."/>
            <person name="Martinez M.J."/>
        </authorList>
    </citation>
    <scope>NUCLEOTIDE SEQUENCE [LARGE SCALE GENOMIC DNA]</scope>
    <source>
        <strain evidence="4 5">CIB</strain>
    </source>
</reference>
<sequence>MKNTFSILCAFSALHISSVTAATIYLAGDSTMAAGGGGSGTDGWGQYIASYLTLNVSNQAVAGRSARSYTREGRFNTIASELKSGDFVVIEFGHNDGGSLTPTDNGRTDCPGNGTETCSTVYDGVAETVLTFPAYLENAATTFKAKGAHVIIASQTPDNPWETGTFVYSPNRFWGYAELAAEVSGVNYVDHGGYVASIFKTLGETTVDSYYPIDHTHTSVAGAKVVAQAFLKGVVCDNVILKNYLTTTSFEGVCL</sequence>
<gene>
    <name evidence="4" type="ORF">BHQ10_009065</name>
</gene>
<feature type="chain" id="PRO_5017034095" evidence="3">
    <location>
        <begin position="22"/>
        <end position="255"/>
    </location>
</feature>
<keyword evidence="2" id="KW-0378">Hydrolase</keyword>
<dbReference type="SUPFAM" id="SSF52266">
    <property type="entry name" value="SGNH hydrolase"/>
    <property type="match status" value="1"/>
</dbReference>
<keyword evidence="5" id="KW-1185">Reference proteome</keyword>
<evidence type="ECO:0000256" key="3">
    <source>
        <dbReference type="SAM" id="SignalP"/>
    </source>
</evidence>
<dbReference type="RefSeq" id="XP_040737567.1">
    <property type="nucleotide sequence ID" value="XM_040881940.1"/>
</dbReference>
<dbReference type="Pfam" id="PF00657">
    <property type="entry name" value="Lipase_GDSL"/>
    <property type="match status" value="1"/>
</dbReference>
<evidence type="ECO:0000256" key="1">
    <source>
        <dbReference type="ARBA" id="ARBA00008668"/>
    </source>
</evidence>
<dbReference type="GO" id="GO:0016788">
    <property type="term" value="F:hydrolase activity, acting on ester bonds"/>
    <property type="evidence" value="ECO:0007669"/>
    <property type="project" value="InterPro"/>
</dbReference>
<organism evidence="4 5">
    <name type="scientific">Talaromyces amestolkiae</name>
    <dbReference type="NCBI Taxonomy" id="1196081"/>
    <lineage>
        <taxon>Eukaryota</taxon>
        <taxon>Fungi</taxon>
        <taxon>Dikarya</taxon>
        <taxon>Ascomycota</taxon>
        <taxon>Pezizomycotina</taxon>
        <taxon>Eurotiomycetes</taxon>
        <taxon>Eurotiomycetidae</taxon>
        <taxon>Eurotiales</taxon>
        <taxon>Trichocomaceae</taxon>
        <taxon>Talaromyces</taxon>
        <taxon>Talaromyces sect. Talaromyces</taxon>
    </lineage>
</organism>
<dbReference type="Gene3D" id="3.40.50.1110">
    <property type="entry name" value="SGNH hydrolase"/>
    <property type="match status" value="1"/>
</dbReference>
<dbReference type="InterPro" id="IPR036514">
    <property type="entry name" value="SGNH_hydro_sf"/>
</dbReference>
<accession>A0A364LBB7</accession>
<dbReference type="PANTHER" id="PTHR43695:SF1">
    <property type="entry name" value="RHAMNOGALACTURONAN ACETYLESTERASE"/>
    <property type="match status" value="1"/>
</dbReference>
<proteinExistence type="inferred from homology"/>
<dbReference type="AlphaFoldDB" id="A0A364LBB7"/>
<dbReference type="InterPro" id="IPR001087">
    <property type="entry name" value="GDSL"/>
</dbReference>
<evidence type="ECO:0000313" key="4">
    <source>
        <dbReference type="EMBL" id="RAO73053.1"/>
    </source>
</evidence>
<dbReference type="EMBL" id="MIKG01000022">
    <property type="protein sequence ID" value="RAO73053.1"/>
    <property type="molecule type" value="Genomic_DNA"/>
</dbReference>
<comment type="similarity">
    <text evidence="1">Belongs to the 'GDSL' lipolytic enzyme family.</text>
</comment>
<dbReference type="STRING" id="1196081.A0A364LBB7"/>
<name>A0A364LBB7_TALAM</name>
<evidence type="ECO:0000313" key="5">
    <source>
        <dbReference type="Proteomes" id="UP000249363"/>
    </source>
</evidence>
<evidence type="ECO:0000256" key="2">
    <source>
        <dbReference type="ARBA" id="ARBA00022801"/>
    </source>
</evidence>
<protein>
    <submittedName>
        <fullName evidence="4">Uncharacterized protein</fullName>
    </submittedName>
</protein>
<dbReference type="OrthoDB" id="2141316at2759"/>
<dbReference type="FunFam" id="3.40.50.1110:FF:000010">
    <property type="entry name" value="Putative rhamnogalacturonan acetylesterase"/>
    <property type="match status" value="1"/>
</dbReference>
<dbReference type="PANTHER" id="PTHR43695">
    <property type="entry name" value="PUTATIVE (AFU_ORTHOLOGUE AFUA_2G17250)-RELATED"/>
    <property type="match status" value="1"/>
</dbReference>
<dbReference type="InterPro" id="IPR037459">
    <property type="entry name" value="RhgT-like"/>
</dbReference>
<keyword evidence="3" id="KW-0732">Signal</keyword>
<dbReference type="GeneID" id="63798279"/>
<dbReference type="Proteomes" id="UP000249363">
    <property type="component" value="Unassembled WGS sequence"/>
</dbReference>
<feature type="signal peptide" evidence="3">
    <location>
        <begin position="1"/>
        <end position="21"/>
    </location>
</feature>